<gene>
    <name evidence="2" type="ORF">RJT34_01648</name>
</gene>
<dbReference type="GO" id="GO:0006893">
    <property type="term" value="P:Golgi to plasma membrane transport"/>
    <property type="evidence" value="ECO:0007669"/>
    <property type="project" value="TreeGrafter"/>
</dbReference>
<name>A0AAN9KJ67_CLITE</name>
<dbReference type="GO" id="GO:0000145">
    <property type="term" value="C:exocyst"/>
    <property type="evidence" value="ECO:0007669"/>
    <property type="project" value="InterPro"/>
</dbReference>
<dbReference type="AlphaFoldDB" id="A0AAN9KJ67"/>
<keyword evidence="1" id="KW-0813">Transport</keyword>
<reference evidence="2 3" key="1">
    <citation type="submission" date="2024-01" db="EMBL/GenBank/DDBJ databases">
        <title>The genomes of 5 underutilized Papilionoideae crops provide insights into root nodulation and disease resistance.</title>
        <authorList>
            <person name="Yuan L."/>
        </authorList>
    </citation>
    <scope>NUCLEOTIDE SEQUENCE [LARGE SCALE GENOMIC DNA]</scope>
    <source>
        <strain evidence="2">LY-2023</strain>
        <tissue evidence="2">Leaf</tissue>
    </source>
</reference>
<proteinExistence type="predicted"/>
<dbReference type="PANTHER" id="PTHR21426">
    <property type="entry name" value="EXOCYST COMPLEX COMPONENT 8"/>
    <property type="match status" value="1"/>
</dbReference>
<evidence type="ECO:0000256" key="1">
    <source>
        <dbReference type="ARBA" id="ARBA00022448"/>
    </source>
</evidence>
<dbReference type="InterPro" id="IPR033961">
    <property type="entry name" value="Exo84"/>
</dbReference>
<dbReference type="EMBL" id="JAYKXN010000001">
    <property type="protein sequence ID" value="KAK7317426.1"/>
    <property type="molecule type" value="Genomic_DNA"/>
</dbReference>
<dbReference type="Proteomes" id="UP001359559">
    <property type="component" value="Unassembled WGS sequence"/>
</dbReference>
<dbReference type="PANTHER" id="PTHR21426:SF13">
    <property type="entry name" value="OS08G0566700 PROTEIN"/>
    <property type="match status" value="1"/>
</dbReference>
<dbReference type="GO" id="GO:0008104">
    <property type="term" value="P:intracellular protein localization"/>
    <property type="evidence" value="ECO:0007669"/>
    <property type="project" value="TreeGrafter"/>
</dbReference>
<evidence type="ECO:0000313" key="2">
    <source>
        <dbReference type="EMBL" id="KAK7317426.1"/>
    </source>
</evidence>
<organism evidence="2 3">
    <name type="scientific">Clitoria ternatea</name>
    <name type="common">Butterfly pea</name>
    <dbReference type="NCBI Taxonomy" id="43366"/>
    <lineage>
        <taxon>Eukaryota</taxon>
        <taxon>Viridiplantae</taxon>
        <taxon>Streptophyta</taxon>
        <taxon>Embryophyta</taxon>
        <taxon>Tracheophyta</taxon>
        <taxon>Spermatophyta</taxon>
        <taxon>Magnoliopsida</taxon>
        <taxon>eudicotyledons</taxon>
        <taxon>Gunneridae</taxon>
        <taxon>Pentapetalae</taxon>
        <taxon>rosids</taxon>
        <taxon>fabids</taxon>
        <taxon>Fabales</taxon>
        <taxon>Fabaceae</taxon>
        <taxon>Papilionoideae</taxon>
        <taxon>50 kb inversion clade</taxon>
        <taxon>NPAAA clade</taxon>
        <taxon>indigoferoid/millettioid clade</taxon>
        <taxon>Phaseoleae</taxon>
        <taxon>Clitoria</taxon>
    </lineage>
</organism>
<evidence type="ECO:0000313" key="3">
    <source>
        <dbReference type="Proteomes" id="UP001359559"/>
    </source>
</evidence>
<dbReference type="GO" id="GO:0006887">
    <property type="term" value="P:exocytosis"/>
    <property type="evidence" value="ECO:0007669"/>
    <property type="project" value="InterPro"/>
</dbReference>
<protein>
    <submittedName>
        <fullName evidence="2">Uncharacterized protein</fullName>
    </submittedName>
</protein>
<sequence length="174" mass="19743">MESSSTPRPRFCFRDHTLHESRNSSEPTSDVVSNVSLSMAEADAELDSMTARGIKHLCDELRELKEAANEDLHKNIFAKYSTFLRGITEDVTRVQNEVVQLQSHFVAHKRLVKDLIDNIYPMILSINLAIEDHMDIASSPHCELEEEGTKDFHPKKPIAIFLASDMDFKEAPCD</sequence>
<keyword evidence="3" id="KW-1185">Reference proteome</keyword>
<accession>A0AAN9KJ67</accession>
<comment type="caution">
    <text evidence="2">The sequence shown here is derived from an EMBL/GenBank/DDBJ whole genome shotgun (WGS) entry which is preliminary data.</text>
</comment>